<gene>
    <name evidence="4" type="ORF">ACFFLM_21705</name>
</gene>
<dbReference type="InterPro" id="IPR050559">
    <property type="entry name" value="P-Pant_transferase_sf"/>
</dbReference>
<dbReference type="SUPFAM" id="SSF56214">
    <property type="entry name" value="4'-phosphopantetheinyl transferase"/>
    <property type="match status" value="2"/>
</dbReference>
<comment type="caution">
    <text evidence="4">The sequence shown here is derived from an EMBL/GenBank/DDBJ whole genome shotgun (WGS) entry which is preliminary data.</text>
</comment>
<feature type="domain" description="4'-phosphopantetheinyl transferase" evidence="3">
    <location>
        <begin position="118"/>
        <end position="212"/>
    </location>
</feature>
<evidence type="ECO:0000313" key="5">
    <source>
        <dbReference type="Proteomes" id="UP001589733"/>
    </source>
</evidence>
<dbReference type="GO" id="GO:0016740">
    <property type="term" value="F:transferase activity"/>
    <property type="evidence" value="ECO:0007669"/>
    <property type="project" value="UniProtKB-KW"/>
</dbReference>
<dbReference type="EMBL" id="JBHLYR010000063">
    <property type="protein sequence ID" value="MFB9994578.1"/>
    <property type="molecule type" value="Genomic_DNA"/>
</dbReference>
<dbReference type="InterPro" id="IPR037143">
    <property type="entry name" value="4-PPantetheinyl_Trfase_dom_sf"/>
</dbReference>
<reference evidence="4 5" key="1">
    <citation type="submission" date="2024-09" db="EMBL/GenBank/DDBJ databases">
        <authorList>
            <person name="Sun Q."/>
            <person name="Mori K."/>
        </authorList>
    </citation>
    <scope>NUCLEOTIDE SEQUENCE [LARGE SCALE GENOMIC DNA]</scope>
    <source>
        <strain evidence="4 5">JCM 13503</strain>
    </source>
</reference>
<organism evidence="4 5">
    <name type="scientific">Deinococcus oregonensis</name>
    <dbReference type="NCBI Taxonomy" id="1805970"/>
    <lineage>
        <taxon>Bacteria</taxon>
        <taxon>Thermotogati</taxon>
        <taxon>Deinococcota</taxon>
        <taxon>Deinococci</taxon>
        <taxon>Deinococcales</taxon>
        <taxon>Deinococcaceae</taxon>
        <taxon>Deinococcus</taxon>
    </lineage>
</organism>
<dbReference type="PANTHER" id="PTHR12215">
    <property type="entry name" value="PHOSPHOPANTETHEINE TRANSFERASE"/>
    <property type="match status" value="1"/>
</dbReference>
<proteinExistence type="inferred from homology"/>
<dbReference type="Proteomes" id="UP001589733">
    <property type="component" value="Unassembled WGS sequence"/>
</dbReference>
<sequence>MTRAQQEPDQFGVALWLMHLPAAEAAAWPTHSCLSAVESVRAQAFPDPAARGLYVASVVFRRSVLGAVLQLLPARVQFELPAGGNKPQLARHQNPTGWQFNLSHSGEYAVLALVQGRAVGVDLERMRGAVNWRGVAQTAFSASERAALFSALPALRLDTFYRLWTAKEAYLKACGVGLGVPLEAVSLTISREGIQVVQPIPGDVQQWQGRAVPLAATLAASYHAAVIVQAASNERLGLSLHSWEPTNC</sequence>
<dbReference type="RefSeq" id="WP_380015651.1">
    <property type="nucleotide sequence ID" value="NZ_JBHLYR010000063.1"/>
</dbReference>
<dbReference type="Gene3D" id="3.90.470.20">
    <property type="entry name" value="4'-phosphopantetheinyl transferase domain"/>
    <property type="match status" value="2"/>
</dbReference>
<dbReference type="Pfam" id="PF01648">
    <property type="entry name" value="ACPS"/>
    <property type="match status" value="1"/>
</dbReference>
<evidence type="ECO:0000256" key="1">
    <source>
        <dbReference type="ARBA" id="ARBA00010990"/>
    </source>
</evidence>
<dbReference type="PANTHER" id="PTHR12215:SF10">
    <property type="entry name" value="L-AMINOADIPATE-SEMIALDEHYDE DEHYDROGENASE-PHOSPHOPANTETHEINYL TRANSFERASE"/>
    <property type="match status" value="1"/>
</dbReference>
<name>A0ABV6B4B2_9DEIO</name>
<keyword evidence="2 4" id="KW-0808">Transferase</keyword>
<comment type="similarity">
    <text evidence="1">Belongs to the P-Pant transferase superfamily. Gsp/Sfp/HetI/AcpT family.</text>
</comment>
<keyword evidence="5" id="KW-1185">Reference proteome</keyword>
<protein>
    <submittedName>
        <fullName evidence="4">4'-phosphopantetheinyl transferase family protein</fullName>
    </submittedName>
</protein>
<evidence type="ECO:0000313" key="4">
    <source>
        <dbReference type="EMBL" id="MFB9994578.1"/>
    </source>
</evidence>
<evidence type="ECO:0000256" key="2">
    <source>
        <dbReference type="ARBA" id="ARBA00022679"/>
    </source>
</evidence>
<evidence type="ECO:0000259" key="3">
    <source>
        <dbReference type="Pfam" id="PF01648"/>
    </source>
</evidence>
<dbReference type="InterPro" id="IPR008278">
    <property type="entry name" value="4-PPantetheinyl_Trfase_dom"/>
</dbReference>
<accession>A0ABV6B4B2</accession>